<evidence type="ECO:0000256" key="1">
    <source>
        <dbReference type="ARBA" id="ARBA00000085"/>
    </source>
</evidence>
<dbReference type="Pfam" id="PF08447">
    <property type="entry name" value="PAS_3"/>
    <property type="match status" value="1"/>
</dbReference>
<name>A0A2W4TXA6_9CYAN</name>
<dbReference type="InterPro" id="IPR035965">
    <property type="entry name" value="PAS-like_dom_sf"/>
</dbReference>
<dbReference type="FunFam" id="3.30.565.10:FF:000006">
    <property type="entry name" value="Sensor histidine kinase WalK"/>
    <property type="match status" value="1"/>
</dbReference>
<dbReference type="InterPro" id="IPR007891">
    <property type="entry name" value="CHASE3"/>
</dbReference>
<evidence type="ECO:0000256" key="6">
    <source>
        <dbReference type="ARBA" id="ARBA00023012"/>
    </source>
</evidence>
<dbReference type="PANTHER" id="PTHR43547">
    <property type="entry name" value="TWO-COMPONENT HISTIDINE KINASE"/>
    <property type="match status" value="1"/>
</dbReference>
<dbReference type="CDD" id="cd00130">
    <property type="entry name" value="PAS"/>
    <property type="match status" value="3"/>
</dbReference>
<dbReference type="PRINTS" id="PR00344">
    <property type="entry name" value="BCTRLSENSOR"/>
</dbReference>
<dbReference type="Pfam" id="PF08448">
    <property type="entry name" value="PAS_4"/>
    <property type="match status" value="1"/>
</dbReference>
<dbReference type="GO" id="GO:0000155">
    <property type="term" value="F:phosphorelay sensor kinase activity"/>
    <property type="evidence" value="ECO:0007669"/>
    <property type="project" value="InterPro"/>
</dbReference>
<reference evidence="14 15" key="2">
    <citation type="submission" date="2018-06" db="EMBL/GenBank/DDBJ databases">
        <title>Metagenomic assembly of (sub)arctic Cyanobacteria and their associated microbiome from non-axenic cultures.</title>
        <authorList>
            <person name="Baurain D."/>
        </authorList>
    </citation>
    <scope>NUCLEOTIDE SEQUENCE [LARGE SCALE GENOMIC DNA]</scope>
    <source>
        <strain evidence="14">ULC129bin1</strain>
    </source>
</reference>
<feature type="domain" description="Response regulatory" evidence="11">
    <location>
        <begin position="878"/>
        <end position="994"/>
    </location>
</feature>
<dbReference type="Proteomes" id="UP000249354">
    <property type="component" value="Unassembled WGS sequence"/>
</dbReference>
<dbReference type="InterPro" id="IPR011006">
    <property type="entry name" value="CheY-like_superfamily"/>
</dbReference>
<evidence type="ECO:0000256" key="3">
    <source>
        <dbReference type="ARBA" id="ARBA00022553"/>
    </source>
</evidence>
<keyword evidence="7 9" id="KW-0472">Membrane</keyword>
<dbReference type="InterPro" id="IPR005467">
    <property type="entry name" value="His_kinase_dom"/>
</dbReference>
<organism evidence="14 15">
    <name type="scientific">Leptolyngbya foveolarum</name>
    <dbReference type="NCBI Taxonomy" id="47253"/>
    <lineage>
        <taxon>Bacteria</taxon>
        <taxon>Bacillati</taxon>
        <taxon>Cyanobacteriota</taxon>
        <taxon>Cyanophyceae</taxon>
        <taxon>Leptolyngbyales</taxon>
        <taxon>Leptolyngbyaceae</taxon>
        <taxon>Leptolyngbya group</taxon>
        <taxon>Leptolyngbya</taxon>
    </lineage>
</organism>
<dbReference type="CDD" id="cd00082">
    <property type="entry name" value="HisKA"/>
    <property type="match status" value="1"/>
</dbReference>
<dbReference type="InterPro" id="IPR013655">
    <property type="entry name" value="PAS_fold_3"/>
</dbReference>
<dbReference type="Gene3D" id="1.10.287.130">
    <property type="match status" value="1"/>
</dbReference>
<keyword evidence="6" id="KW-0902">Two-component regulatory system</keyword>
<feature type="domain" description="PAC" evidence="13">
    <location>
        <begin position="440"/>
        <end position="492"/>
    </location>
</feature>
<feature type="domain" description="PAC" evidence="13">
    <location>
        <begin position="314"/>
        <end position="366"/>
    </location>
</feature>
<evidence type="ECO:0000256" key="5">
    <source>
        <dbReference type="ARBA" id="ARBA00022777"/>
    </source>
</evidence>
<evidence type="ECO:0000256" key="4">
    <source>
        <dbReference type="ARBA" id="ARBA00022679"/>
    </source>
</evidence>
<accession>A0A2W4TXA6</accession>
<dbReference type="CDD" id="cd17580">
    <property type="entry name" value="REC_2_DhkD-like"/>
    <property type="match status" value="1"/>
</dbReference>
<comment type="catalytic activity">
    <reaction evidence="1">
        <text>ATP + protein L-histidine = ADP + protein N-phospho-L-histidine.</text>
        <dbReference type="EC" id="2.7.13.3"/>
    </reaction>
</comment>
<evidence type="ECO:0000256" key="9">
    <source>
        <dbReference type="SAM" id="Phobius"/>
    </source>
</evidence>
<dbReference type="AlphaFoldDB" id="A0A2W4TXA6"/>
<dbReference type="FunFam" id="3.30.450.20:FF:000099">
    <property type="entry name" value="Sensory box sensor histidine kinase"/>
    <property type="match status" value="1"/>
</dbReference>
<dbReference type="Pfam" id="PF00072">
    <property type="entry name" value="Response_reg"/>
    <property type="match status" value="1"/>
</dbReference>
<dbReference type="SUPFAM" id="SSF55874">
    <property type="entry name" value="ATPase domain of HSP90 chaperone/DNA topoisomerase II/histidine kinase"/>
    <property type="match status" value="1"/>
</dbReference>
<dbReference type="EMBL" id="QBMC01000128">
    <property type="protein sequence ID" value="PZO13332.1"/>
    <property type="molecule type" value="Genomic_DNA"/>
</dbReference>
<dbReference type="SMART" id="SM00091">
    <property type="entry name" value="PAS"/>
    <property type="match status" value="3"/>
</dbReference>
<dbReference type="InterPro" id="IPR003594">
    <property type="entry name" value="HATPase_dom"/>
</dbReference>
<proteinExistence type="predicted"/>
<feature type="domain" description="Histidine kinase" evidence="10">
    <location>
        <begin position="634"/>
        <end position="858"/>
    </location>
</feature>
<dbReference type="SUPFAM" id="SSF47384">
    <property type="entry name" value="Homodimeric domain of signal transducing histidine kinase"/>
    <property type="match status" value="1"/>
</dbReference>
<dbReference type="PROSITE" id="PS50110">
    <property type="entry name" value="RESPONSE_REGULATORY"/>
    <property type="match status" value="1"/>
</dbReference>
<dbReference type="SMART" id="SM00387">
    <property type="entry name" value="HATPase_c"/>
    <property type="match status" value="1"/>
</dbReference>
<dbReference type="Pfam" id="PF13426">
    <property type="entry name" value="PAS_9"/>
    <property type="match status" value="1"/>
</dbReference>
<dbReference type="InterPro" id="IPR003661">
    <property type="entry name" value="HisK_dim/P_dom"/>
</dbReference>
<dbReference type="Pfam" id="PF05227">
    <property type="entry name" value="CHASE3"/>
    <property type="match status" value="1"/>
</dbReference>
<evidence type="ECO:0000259" key="11">
    <source>
        <dbReference type="PROSITE" id="PS50110"/>
    </source>
</evidence>
<feature type="modified residue" description="4-aspartylphosphate" evidence="8">
    <location>
        <position position="927"/>
    </location>
</feature>
<dbReference type="PROSITE" id="PS50109">
    <property type="entry name" value="HIS_KIN"/>
    <property type="match status" value="1"/>
</dbReference>
<evidence type="ECO:0000256" key="7">
    <source>
        <dbReference type="ARBA" id="ARBA00023136"/>
    </source>
</evidence>
<evidence type="ECO:0000313" key="15">
    <source>
        <dbReference type="Proteomes" id="UP000249354"/>
    </source>
</evidence>
<dbReference type="InterPro" id="IPR004358">
    <property type="entry name" value="Sig_transdc_His_kin-like_C"/>
</dbReference>
<keyword evidence="3 8" id="KW-0597">Phosphoprotein</keyword>
<dbReference type="InterPro" id="IPR000014">
    <property type="entry name" value="PAS"/>
</dbReference>
<feature type="transmembrane region" description="Helical" evidence="9">
    <location>
        <begin position="196"/>
        <end position="218"/>
    </location>
</feature>
<dbReference type="InterPro" id="IPR001610">
    <property type="entry name" value="PAC"/>
</dbReference>
<dbReference type="PROSITE" id="PS50112">
    <property type="entry name" value="PAS"/>
    <property type="match status" value="2"/>
</dbReference>
<dbReference type="NCBIfam" id="TIGR00229">
    <property type="entry name" value="sensory_box"/>
    <property type="match status" value="2"/>
</dbReference>
<dbReference type="SMART" id="SM00448">
    <property type="entry name" value="REC"/>
    <property type="match status" value="1"/>
</dbReference>
<dbReference type="SUPFAM" id="SSF52172">
    <property type="entry name" value="CheY-like"/>
    <property type="match status" value="1"/>
</dbReference>
<dbReference type="PANTHER" id="PTHR43547:SF2">
    <property type="entry name" value="HYBRID SIGNAL TRANSDUCTION HISTIDINE KINASE C"/>
    <property type="match status" value="1"/>
</dbReference>
<dbReference type="Gene3D" id="3.40.50.2300">
    <property type="match status" value="1"/>
</dbReference>
<feature type="domain" description="PAS" evidence="12">
    <location>
        <begin position="367"/>
        <end position="437"/>
    </location>
</feature>
<evidence type="ECO:0000256" key="2">
    <source>
        <dbReference type="ARBA" id="ARBA00012438"/>
    </source>
</evidence>
<evidence type="ECO:0000259" key="10">
    <source>
        <dbReference type="PROSITE" id="PS50109"/>
    </source>
</evidence>
<dbReference type="CDD" id="cd19410">
    <property type="entry name" value="HK9-like_sensor"/>
    <property type="match status" value="1"/>
</dbReference>
<reference evidence="15" key="1">
    <citation type="submission" date="2018-04" db="EMBL/GenBank/DDBJ databases">
        <authorList>
            <person name="Cornet L."/>
        </authorList>
    </citation>
    <scope>NUCLEOTIDE SEQUENCE [LARGE SCALE GENOMIC DNA]</scope>
</reference>
<dbReference type="InterPro" id="IPR000700">
    <property type="entry name" value="PAS-assoc_C"/>
</dbReference>
<dbReference type="Gene3D" id="3.30.565.10">
    <property type="entry name" value="Histidine kinase-like ATPase, C-terminal domain"/>
    <property type="match status" value="1"/>
</dbReference>
<dbReference type="InterPro" id="IPR001789">
    <property type="entry name" value="Sig_transdc_resp-reg_receiver"/>
</dbReference>
<gene>
    <name evidence="14" type="ORF">DCF25_16285</name>
</gene>
<comment type="caution">
    <text evidence="14">The sequence shown here is derived from an EMBL/GenBank/DDBJ whole genome shotgun (WGS) entry which is preliminary data.</text>
</comment>
<dbReference type="PROSITE" id="PS50113">
    <property type="entry name" value="PAC"/>
    <property type="match status" value="3"/>
</dbReference>
<dbReference type="InterPro" id="IPR036890">
    <property type="entry name" value="HATPase_C_sf"/>
</dbReference>
<keyword evidence="5 14" id="KW-0418">Kinase</keyword>
<dbReference type="SUPFAM" id="SSF55785">
    <property type="entry name" value="PYP-like sensor domain (PAS domain)"/>
    <property type="match status" value="3"/>
</dbReference>
<dbReference type="Pfam" id="PF00512">
    <property type="entry name" value="HisKA"/>
    <property type="match status" value="1"/>
</dbReference>
<dbReference type="SMART" id="SM00086">
    <property type="entry name" value="PAC"/>
    <property type="match status" value="3"/>
</dbReference>
<dbReference type="SMART" id="SM00388">
    <property type="entry name" value="HisKA"/>
    <property type="match status" value="1"/>
</dbReference>
<dbReference type="FunFam" id="1.10.287.130:FF:000001">
    <property type="entry name" value="Two-component sensor histidine kinase"/>
    <property type="match status" value="1"/>
</dbReference>
<evidence type="ECO:0000313" key="14">
    <source>
        <dbReference type="EMBL" id="PZO13332.1"/>
    </source>
</evidence>
<evidence type="ECO:0000259" key="12">
    <source>
        <dbReference type="PROSITE" id="PS50112"/>
    </source>
</evidence>
<dbReference type="InterPro" id="IPR036097">
    <property type="entry name" value="HisK_dim/P_sf"/>
</dbReference>
<feature type="domain" description="PAC" evidence="13">
    <location>
        <begin position="563"/>
        <end position="616"/>
    </location>
</feature>
<keyword evidence="4" id="KW-0808">Transferase</keyword>
<keyword evidence="9" id="KW-0812">Transmembrane</keyword>
<evidence type="ECO:0000259" key="13">
    <source>
        <dbReference type="PROSITE" id="PS50113"/>
    </source>
</evidence>
<feature type="transmembrane region" description="Helical" evidence="9">
    <location>
        <begin position="20"/>
        <end position="43"/>
    </location>
</feature>
<keyword evidence="9" id="KW-1133">Transmembrane helix</keyword>
<sequence length="997" mass="110027">MGFSAPSNRSPLTSDIRPQVSALITAGAAIVIVLFATNVILAFHNVRQIKTNATRLSQTQQTVDSINNLLSLAKDAETGQRGFIITGNPEYLKPYNTAVATLADEVATLDRLTQDSPDQQARLLTAQARLDAQLSELNRTIALRRTQGFEAAQRVVSSNQGKQEMEALPVVVDQMVDAARSQLEIEFEDSARTYRAAVTTGLLSGLSAIAALIAYVWLLRRYFNNRTQAAELLAQQTNQLKTTIASIGDGVITTDNQGVITNLNPVAESLSGWPVSEAIGQPLDEVFRIISEDTRQSVANPAQRALAEGITVGLANHTLLIAKDGTERPIDDSAAPIRDGLGEILGCVLVFRDVTERREQENRLRESRQQFEQIADTMPQMVWTTRPDGYCEYFNRRWYEYFGTTPEESLGYSWIGSLHPDDVEVTQDRWNHSLLTGDPYEVEYRFRSKTGEYRWFLNRGHPVRDESGAITQWFGTCTDIEELKQAQKDRNNFVRLANNALDFISMSDGEGNLFYINPAGKNKIGLSDRLEQTAISLGDLFFAEDRDRMINKFLPLVWATGTGTTDVRLQPLTSADPIWMRYSATVIKNDKGQPAGLAVISQDMSKRRQLEENLRQMASDLSEANQRKDEFLATLAHELRNPLAPIRNGLKIMRQSPDNPKRIEQVRAMMDRQIAQMVRLVDDLLDVSRVSRGSFELSQEKVELAAIIEQAIETSLPVVEAAGHELRMALPQPPVYLYADAVRLIQVFSNLINNASKYSESGGTITISAKRSEQAVGLPAEVVVSVKDTGIGIAADMLPKIFDMFTQVEGALARSQGGLGIGLTLVKRLVERHQGSVEAVSSGIGQGSEFIVRLPVVEGSEAPLPSADDAGASEGDRRILIVDDNEDSALTLEMLFEMTGDRTQTAHDGLAAVAAAEAFRPQVVLLDIGLPKLNGYEVARQIRQQDWGQAMVLIALTGWGQPEDRLKSSEAGFDAHMVKPIDHDALLKLLGELTRQS</sequence>
<dbReference type="InterPro" id="IPR013656">
    <property type="entry name" value="PAS_4"/>
</dbReference>
<dbReference type="EC" id="2.7.13.3" evidence="2"/>
<dbReference type="Pfam" id="PF02518">
    <property type="entry name" value="HATPase_c"/>
    <property type="match status" value="1"/>
</dbReference>
<evidence type="ECO:0000256" key="8">
    <source>
        <dbReference type="PROSITE-ProRule" id="PRU00169"/>
    </source>
</evidence>
<dbReference type="Gene3D" id="3.30.450.20">
    <property type="entry name" value="PAS domain"/>
    <property type="match status" value="3"/>
</dbReference>
<protein>
    <recommendedName>
        <fullName evidence="2">histidine kinase</fullName>
        <ecNumber evidence="2">2.7.13.3</ecNumber>
    </recommendedName>
</protein>
<feature type="domain" description="PAS" evidence="12">
    <location>
        <begin position="236"/>
        <end position="309"/>
    </location>
</feature>